<sequence>MILLDWITRSETWASIFKNLTTGTGIIVGGIWTYRRFYRQREHQALIDFSVDIVFHEKLGEWWIVELNAYVENKGKVQHKMNDFKFKVESLSNHDVVELNYNYGGQVNFPTTLSEGSFLPKKAEYFFIEPGLKNKYSFITRIPASQKILLMHSWFNYYGKKEKRSHIAEVTKVVPEN</sequence>
<evidence type="ECO:0000313" key="1">
    <source>
        <dbReference type="EMBL" id="GET22712.1"/>
    </source>
</evidence>
<evidence type="ECO:0000313" key="3">
    <source>
        <dbReference type="Proteomes" id="UP000240621"/>
    </source>
</evidence>
<reference evidence="1 4" key="2">
    <citation type="submission" date="2019-10" db="EMBL/GenBank/DDBJ databases">
        <title>Prolixibacter strains distinguished by the presence of nitrate reductase genes were adept at nitrate-dependent anaerobic corrosion of metallic iron and carbon steel.</title>
        <authorList>
            <person name="Iino T."/>
            <person name="Shono N."/>
            <person name="Ito K."/>
            <person name="Nakamura R."/>
            <person name="Sueoka K."/>
            <person name="Harayama S."/>
            <person name="Ohkuma M."/>
        </authorList>
    </citation>
    <scope>NUCLEOTIDE SEQUENCE [LARGE SCALE GENOMIC DNA]</scope>
    <source>
        <strain evidence="1 4">MIC1-1</strain>
    </source>
</reference>
<accession>A0A2P8C6B3</accession>
<name>A0A2P8C6B3_9BACT</name>
<dbReference type="AlphaFoldDB" id="A0A2P8C6B3"/>
<proteinExistence type="predicted"/>
<dbReference type="EMBL" id="BLAU01000001">
    <property type="protein sequence ID" value="GET22712.1"/>
    <property type="molecule type" value="Genomic_DNA"/>
</dbReference>
<comment type="caution">
    <text evidence="2">The sequence shown here is derived from an EMBL/GenBank/DDBJ whole genome shotgun (WGS) entry which is preliminary data.</text>
</comment>
<gene>
    <name evidence="2" type="ORF">CLV93_11543</name>
    <name evidence="1" type="ORF">JCM18694_29580</name>
</gene>
<evidence type="ECO:0000313" key="4">
    <source>
        <dbReference type="Proteomes" id="UP000396862"/>
    </source>
</evidence>
<dbReference type="OrthoDB" id="9983488at2"/>
<evidence type="ECO:0000313" key="2">
    <source>
        <dbReference type="EMBL" id="PSK80513.1"/>
    </source>
</evidence>
<dbReference type="Proteomes" id="UP000396862">
    <property type="component" value="Unassembled WGS sequence"/>
</dbReference>
<dbReference type="EMBL" id="PYGC01000015">
    <property type="protein sequence ID" value="PSK80513.1"/>
    <property type="molecule type" value="Genomic_DNA"/>
</dbReference>
<protein>
    <submittedName>
        <fullName evidence="2">Uncharacterized protein</fullName>
    </submittedName>
</protein>
<dbReference type="Proteomes" id="UP000240621">
    <property type="component" value="Unassembled WGS sequence"/>
</dbReference>
<organism evidence="2 3">
    <name type="scientific">Prolixibacter denitrificans</name>
    <dbReference type="NCBI Taxonomy" id="1541063"/>
    <lineage>
        <taxon>Bacteria</taxon>
        <taxon>Pseudomonadati</taxon>
        <taxon>Bacteroidota</taxon>
        <taxon>Bacteroidia</taxon>
        <taxon>Marinilabiliales</taxon>
        <taxon>Prolixibacteraceae</taxon>
        <taxon>Prolixibacter</taxon>
    </lineage>
</organism>
<reference evidence="2 3" key="1">
    <citation type="submission" date="2018-03" db="EMBL/GenBank/DDBJ databases">
        <title>Genomic Encyclopedia of Archaeal and Bacterial Type Strains, Phase II (KMG-II): from individual species to whole genera.</title>
        <authorList>
            <person name="Goeker M."/>
        </authorList>
    </citation>
    <scope>NUCLEOTIDE SEQUENCE [LARGE SCALE GENOMIC DNA]</scope>
    <source>
        <strain evidence="2 3">DSM 27267</strain>
    </source>
</reference>
<dbReference type="RefSeq" id="WP_106543808.1">
    <property type="nucleotide sequence ID" value="NZ_BLAU01000001.1"/>
</dbReference>
<keyword evidence="4" id="KW-1185">Reference proteome</keyword>